<feature type="transmembrane region" description="Helical" evidence="2">
    <location>
        <begin position="66"/>
        <end position="88"/>
    </location>
</feature>
<accession>A0ABD1N678</accession>
<protein>
    <submittedName>
        <fullName evidence="3">Uncharacterized protein</fullName>
    </submittedName>
</protein>
<evidence type="ECO:0000313" key="4">
    <source>
        <dbReference type="Proteomes" id="UP001603857"/>
    </source>
</evidence>
<feature type="compositionally biased region" description="Polar residues" evidence="1">
    <location>
        <begin position="109"/>
        <end position="124"/>
    </location>
</feature>
<gene>
    <name evidence="3" type="ORF">Fmac_004666</name>
</gene>
<dbReference type="Proteomes" id="UP001603857">
    <property type="component" value="Unassembled WGS sequence"/>
</dbReference>
<proteinExistence type="predicted"/>
<evidence type="ECO:0000256" key="1">
    <source>
        <dbReference type="SAM" id="MobiDB-lite"/>
    </source>
</evidence>
<keyword evidence="4" id="KW-1185">Reference proteome</keyword>
<name>A0ABD1N678_9FABA</name>
<evidence type="ECO:0000313" key="3">
    <source>
        <dbReference type="EMBL" id="KAL2343381.1"/>
    </source>
</evidence>
<keyword evidence="2" id="KW-0472">Membrane</keyword>
<feature type="region of interest" description="Disordered" evidence="1">
    <location>
        <begin position="109"/>
        <end position="134"/>
    </location>
</feature>
<sequence length="345" mass="38166">MEARARQGRLKKWKVSLLTNEASPQFLQQGLCSITRPLSARVWKPYETYADLRQGGFDICGYIKNLYTFIVFVKVVCNVGLLIYLVVIDYDFFIKSMMKQSCQDIPTTTPPINEGLVTNTTNPQPKVGDGGNTQNNDTLGAATIEFMLHSYVDLLVKMQKQVMASTYEALFYGACQNGFVTLDEWSSRQMMKERDIWEVGMIKAFTRVFHLVRLHIPTAKCSALEVGGHLINWPRVRNITRDVHPDLTPLLPQLIGAPTLMKKKGTLSHCNVASMARPRATHSAPSCTAISSPGRSTHADSSSSAISTLALLTLYQNALHVQLGHGDREGGPEDGVGNGDSCCWV</sequence>
<evidence type="ECO:0000256" key="2">
    <source>
        <dbReference type="SAM" id="Phobius"/>
    </source>
</evidence>
<dbReference type="EMBL" id="JBGMDY010000002">
    <property type="protein sequence ID" value="KAL2343381.1"/>
    <property type="molecule type" value="Genomic_DNA"/>
</dbReference>
<keyword evidence="2" id="KW-1133">Transmembrane helix</keyword>
<organism evidence="3 4">
    <name type="scientific">Flemingia macrophylla</name>
    <dbReference type="NCBI Taxonomy" id="520843"/>
    <lineage>
        <taxon>Eukaryota</taxon>
        <taxon>Viridiplantae</taxon>
        <taxon>Streptophyta</taxon>
        <taxon>Embryophyta</taxon>
        <taxon>Tracheophyta</taxon>
        <taxon>Spermatophyta</taxon>
        <taxon>Magnoliopsida</taxon>
        <taxon>eudicotyledons</taxon>
        <taxon>Gunneridae</taxon>
        <taxon>Pentapetalae</taxon>
        <taxon>rosids</taxon>
        <taxon>fabids</taxon>
        <taxon>Fabales</taxon>
        <taxon>Fabaceae</taxon>
        <taxon>Papilionoideae</taxon>
        <taxon>50 kb inversion clade</taxon>
        <taxon>NPAAA clade</taxon>
        <taxon>indigoferoid/millettioid clade</taxon>
        <taxon>Phaseoleae</taxon>
        <taxon>Flemingia</taxon>
    </lineage>
</organism>
<dbReference type="AlphaFoldDB" id="A0ABD1N678"/>
<reference evidence="3 4" key="1">
    <citation type="submission" date="2024-08" db="EMBL/GenBank/DDBJ databases">
        <title>Insights into the chromosomal genome structure of Flemingia macrophylla.</title>
        <authorList>
            <person name="Ding Y."/>
            <person name="Zhao Y."/>
            <person name="Bi W."/>
            <person name="Wu M."/>
            <person name="Zhao G."/>
            <person name="Gong Y."/>
            <person name="Li W."/>
            <person name="Zhang P."/>
        </authorList>
    </citation>
    <scope>NUCLEOTIDE SEQUENCE [LARGE SCALE GENOMIC DNA]</scope>
    <source>
        <strain evidence="3">DYQJB</strain>
        <tissue evidence="3">Leaf</tissue>
    </source>
</reference>
<feature type="region of interest" description="Disordered" evidence="1">
    <location>
        <begin position="325"/>
        <end position="345"/>
    </location>
</feature>
<comment type="caution">
    <text evidence="3">The sequence shown here is derived from an EMBL/GenBank/DDBJ whole genome shotgun (WGS) entry which is preliminary data.</text>
</comment>
<keyword evidence="2" id="KW-0812">Transmembrane</keyword>